<dbReference type="EMBL" id="LFVU01000027">
    <property type="protein sequence ID" value="KMT21509.1"/>
    <property type="molecule type" value="Genomic_DNA"/>
</dbReference>
<dbReference type="Gene3D" id="3.30.420.240">
    <property type="match status" value="1"/>
</dbReference>
<dbReference type="OrthoDB" id="9768556at2"/>
<dbReference type="InterPro" id="IPR035421">
    <property type="entry name" value="Terminase_6C"/>
</dbReference>
<dbReference type="Gene3D" id="3.40.50.300">
    <property type="entry name" value="P-loop containing nucleotide triphosphate hydrolases"/>
    <property type="match status" value="1"/>
</dbReference>
<evidence type="ECO:0000256" key="1">
    <source>
        <dbReference type="ARBA" id="ARBA00022612"/>
    </source>
</evidence>
<dbReference type="STRING" id="1121307.CLCY_2c02700"/>
<accession>A0A0J8DB39</accession>
<dbReference type="InterPro" id="IPR027417">
    <property type="entry name" value="P-loop_NTPase"/>
</dbReference>
<dbReference type="PATRIC" id="fig|1121307.3.peg.1127"/>
<comment type="caution">
    <text evidence="3">The sequence shown here is derived from an EMBL/GenBank/DDBJ whole genome shotgun (WGS) entry which is preliminary data.</text>
</comment>
<keyword evidence="4" id="KW-1185">Reference proteome</keyword>
<dbReference type="RefSeq" id="WP_048570939.1">
    <property type="nucleotide sequence ID" value="NZ_LFVU01000027.1"/>
</dbReference>
<proteinExistence type="predicted"/>
<evidence type="ECO:0000313" key="3">
    <source>
        <dbReference type="EMBL" id="KMT21509.1"/>
    </source>
</evidence>
<gene>
    <name evidence="3" type="ORF">CLCY_2c02700</name>
</gene>
<organism evidence="3 4">
    <name type="scientific">Clostridium cylindrosporum DSM 605</name>
    <dbReference type="NCBI Taxonomy" id="1121307"/>
    <lineage>
        <taxon>Bacteria</taxon>
        <taxon>Bacillati</taxon>
        <taxon>Bacillota</taxon>
        <taxon>Clostridia</taxon>
        <taxon>Eubacteriales</taxon>
        <taxon>Clostridiaceae</taxon>
        <taxon>Clostridium</taxon>
    </lineage>
</organism>
<protein>
    <submittedName>
        <fullName evidence="3">Terminase-like family</fullName>
    </submittedName>
</protein>
<evidence type="ECO:0000313" key="4">
    <source>
        <dbReference type="Proteomes" id="UP000036756"/>
    </source>
</evidence>
<reference evidence="3 4" key="1">
    <citation type="submission" date="2015-06" db="EMBL/GenBank/DDBJ databases">
        <title>Draft genome sequence of the purine-degrading Clostridium cylindrosporum HC-1 (DSM 605).</title>
        <authorList>
            <person name="Poehlein A."/>
            <person name="Schiel-Bengelsdorf B."/>
            <person name="Bengelsdorf F."/>
            <person name="Daniel R."/>
            <person name="Duerre P."/>
        </authorList>
    </citation>
    <scope>NUCLEOTIDE SEQUENCE [LARGE SCALE GENOMIC DNA]</scope>
    <source>
        <strain evidence="3 4">DSM 605</strain>
    </source>
</reference>
<evidence type="ECO:0000259" key="2">
    <source>
        <dbReference type="Pfam" id="PF17289"/>
    </source>
</evidence>
<feature type="domain" description="Terminase large subunit gp17-like C-terminal" evidence="2">
    <location>
        <begin position="350"/>
        <end position="509"/>
    </location>
</feature>
<dbReference type="Proteomes" id="UP000036756">
    <property type="component" value="Unassembled WGS sequence"/>
</dbReference>
<keyword evidence="1" id="KW-1188">Viral release from host cell</keyword>
<sequence>MNRDERFLKVWNNPILFIQNFMKVSNKVGKEIPFILNPMQREFLNNMSNYNIILKARQGGMSTSLAAQSLYYAITEPNSHCLMLSHREESTRAIFNKLKQLYNTIPEVLKPQLLRNNRAELAFSNGSVITCQTMGNKDVGRGSTLKFIHISEYAFVNSEVAEKQLLSLEQALRPDGVLCIESTANSLNFFHDLYFKSKKKENAYKSFFFNYIDTASMFKDEFKKCKKLFKNINNHDFSEDDLTDEEKELLKIEGMTLDILCWRRLKISNAGIEQFNQEYPLTDIDAFISSGNSVFDAKRVTDAEKALLINKTKHISKDKLKDLPTDLKRCYGKSLFIYKDVVKGERFAFGIDCSEGVNGDYSVIIVLDSQGELVAEYYDNNVKPYLFADIVNSLGRYYNNALLTIEKQSAGHSVIMRLRMEHKYYNMTKYRSYDKLNRPKFEYGFDTNSKTKSLIINDMVELFEKGQLKINSRRLLQEMKQFEIRDNGRMCASGRGHDDMVMATSLSIVSMLHKSHYKM</sequence>
<name>A0A0J8DB39_CLOCY</name>
<dbReference type="Pfam" id="PF17289">
    <property type="entry name" value="Terminase_6C"/>
    <property type="match status" value="1"/>
</dbReference>
<dbReference type="AlphaFoldDB" id="A0A0J8DB39"/>